<organism evidence="2 3">
    <name type="scientific">Persicitalea jodogahamensis</name>
    <dbReference type="NCBI Taxonomy" id="402147"/>
    <lineage>
        <taxon>Bacteria</taxon>
        <taxon>Pseudomonadati</taxon>
        <taxon>Bacteroidota</taxon>
        <taxon>Cytophagia</taxon>
        <taxon>Cytophagales</taxon>
        <taxon>Spirosomataceae</taxon>
        <taxon>Persicitalea</taxon>
    </lineage>
</organism>
<feature type="chain" id="PRO_5035204537" description="Lipoprotein involved with copper homeostasis and adhesion" evidence="1">
    <location>
        <begin position="23"/>
        <end position="124"/>
    </location>
</feature>
<sequence length="124" mass="13422">MKRIFFSNLLLLALMATLSCNTEDGSGHRGKDGSQFLGTWQLPQPNCPTCGRWVFSETKEGGTLAEYYKQGGGKIDYPASYDPATKMMLIETGGGLKAGIVNGELKVRGLTYHKIDGVSQDSAQ</sequence>
<keyword evidence="1" id="KW-0732">Signal</keyword>
<evidence type="ECO:0000256" key="1">
    <source>
        <dbReference type="SAM" id="SignalP"/>
    </source>
</evidence>
<accession>A0A8J3DC11</accession>
<dbReference type="AlphaFoldDB" id="A0A8J3DC11"/>
<dbReference type="RefSeq" id="WP_189568652.1">
    <property type="nucleotide sequence ID" value="NZ_BMXF01000008.1"/>
</dbReference>
<name>A0A8J3DC11_9BACT</name>
<evidence type="ECO:0000313" key="3">
    <source>
        <dbReference type="Proteomes" id="UP000598271"/>
    </source>
</evidence>
<proteinExistence type="predicted"/>
<dbReference type="PROSITE" id="PS51257">
    <property type="entry name" value="PROKAR_LIPOPROTEIN"/>
    <property type="match status" value="1"/>
</dbReference>
<feature type="signal peptide" evidence="1">
    <location>
        <begin position="1"/>
        <end position="22"/>
    </location>
</feature>
<evidence type="ECO:0008006" key="4">
    <source>
        <dbReference type="Google" id="ProtNLM"/>
    </source>
</evidence>
<dbReference type="Proteomes" id="UP000598271">
    <property type="component" value="Unassembled WGS sequence"/>
</dbReference>
<keyword evidence="3" id="KW-1185">Reference proteome</keyword>
<comment type="caution">
    <text evidence="2">The sequence shown here is derived from an EMBL/GenBank/DDBJ whole genome shotgun (WGS) entry which is preliminary data.</text>
</comment>
<reference evidence="2 3" key="1">
    <citation type="journal article" date="2014" name="Int. J. Syst. Evol. Microbiol.">
        <title>Complete genome sequence of Corynebacterium casei LMG S-19264T (=DSM 44701T), isolated from a smear-ripened cheese.</title>
        <authorList>
            <consortium name="US DOE Joint Genome Institute (JGI-PGF)"/>
            <person name="Walter F."/>
            <person name="Albersmeier A."/>
            <person name="Kalinowski J."/>
            <person name="Ruckert C."/>
        </authorList>
    </citation>
    <scope>NUCLEOTIDE SEQUENCE [LARGE SCALE GENOMIC DNA]</scope>
    <source>
        <strain evidence="2 3">KCTC 12866</strain>
    </source>
</reference>
<evidence type="ECO:0000313" key="2">
    <source>
        <dbReference type="EMBL" id="GHB87451.1"/>
    </source>
</evidence>
<dbReference type="EMBL" id="BMXF01000008">
    <property type="protein sequence ID" value="GHB87451.1"/>
    <property type="molecule type" value="Genomic_DNA"/>
</dbReference>
<protein>
    <recommendedName>
        <fullName evidence="4">Lipoprotein involved with copper homeostasis and adhesion</fullName>
    </recommendedName>
</protein>
<gene>
    <name evidence="2" type="ORF">GCM10007390_49170</name>
</gene>